<organism evidence="4 6">
    <name type="scientific">Legionella cincinnatiensis</name>
    <dbReference type="NCBI Taxonomy" id="28085"/>
    <lineage>
        <taxon>Bacteria</taxon>
        <taxon>Pseudomonadati</taxon>
        <taxon>Pseudomonadota</taxon>
        <taxon>Gammaproteobacteria</taxon>
        <taxon>Legionellales</taxon>
        <taxon>Legionellaceae</taxon>
        <taxon>Legionella</taxon>
    </lineage>
</organism>
<dbReference type="GO" id="GO:0000155">
    <property type="term" value="F:phosphorelay sensor kinase activity"/>
    <property type="evidence" value="ECO:0007669"/>
    <property type="project" value="InterPro"/>
</dbReference>
<evidence type="ECO:0000313" key="4">
    <source>
        <dbReference type="EMBL" id="STX36583.1"/>
    </source>
</evidence>
<reference evidence="4 6" key="2">
    <citation type="submission" date="2018-06" db="EMBL/GenBank/DDBJ databases">
        <authorList>
            <consortium name="Pathogen Informatics"/>
            <person name="Doyle S."/>
        </authorList>
    </citation>
    <scope>NUCLEOTIDE SEQUENCE [LARGE SCALE GENOMIC DNA]</scope>
    <source>
        <strain evidence="4 6">NCTC12438</strain>
    </source>
</reference>
<evidence type="ECO:0000313" key="3">
    <source>
        <dbReference type="EMBL" id="KTC93416.1"/>
    </source>
</evidence>
<dbReference type="EC" id="2.7.13.3" evidence="2"/>
<name>A0A378ING2_9GAMM</name>
<gene>
    <name evidence="3" type="ORF">Lcin_0454</name>
    <name evidence="4" type="ORF">NCTC12438_03216</name>
</gene>
<evidence type="ECO:0000256" key="2">
    <source>
        <dbReference type="ARBA" id="ARBA00012438"/>
    </source>
</evidence>
<reference evidence="3 5" key="1">
    <citation type="submission" date="2015-11" db="EMBL/GenBank/DDBJ databases">
        <title>Genomic analysis of 38 Legionella species identifies large and diverse effector repertoires.</title>
        <authorList>
            <person name="Burstein D."/>
            <person name="Amaro F."/>
            <person name="Zusman T."/>
            <person name="Lifshitz Z."/>
            <person name="Cohen O."/>
            <person name="Gilbert J.A."/>
            <person name="Pupko T."/>
            <person name="Shuman H.A."/>
            <person name="Segal G."/>
        </authorList>
    </citation>
    <scope>NUCLEOTIDE SEQUENCE [LARGE SCALE GENOMIC DNA]</scope>
    <source>
        <strain evidence="3 5">CDC#72-OH-14</strain>
    </source>
</reference>
<evidence type="ECO:0000256" key="1">
    <source>
        <dbReference type="ARBA" id="ARBA00000085"/>
    </source>
</evidence>
<keyword evidence="4" id="KW-0418">Kinase</keyword>
<accession>A0A378ING2</accession>
<evidence type="ECO:0000313" key="5">
    <source>
        <dbReference type="Proteomes" id="UP000054854"/>
    </source>
</evidence>
<proteinExistence type="predicted"/>
<dbReference type="EMBL" id="UGNX01000001">
    <property type="protein sequence ID" value="STX36583.1"/>
    <property type="molecule type" value="Genomic_DNA"/>
</dbReference>
<dbReference type="CDD" id="cd00082">
    <property type="entry name" value="HisKA"/>
    <property type="match status" value="1"/>
</dbReference>
<dbReference type="InterPro" id="IPR003661">
    <property type="entry name" value="HisK_dim/P_dom"/>
</dbReference>
<protein>
    <recommendedName>
        <fullName evidence="2">histidine kinase</fullName>
        <ecNumber evidence="2">2.7.13.3</ecNumber>
    </recommendedName>
</protein>
<evidence type="ECO:0000313" key="6">
    <source>
        <dbReference type="Proteomes" id="UP000255316"/>
    </source>
</evidence>
<dbReference type="RefSeq" id="WP_058463691.1">
    <property type="nucleotide sequence ID" value="NZ_CAAAHQ010000042.1"/>
</dbReference>
<dbReference type="OrthoDB" id="5635875at2"/>
<dbReference type="EMBL" id="LNXX01000005">
    <property type="protein sequence ID" value="KTC93416.1"/>
    <property type="molecule type" value="Genomic_DNA"/>
</dbReference>
<sequence>MNGLIQTISPEQPLLQLIHELNQPLTVIKAYLGGCDLRLKNNELSSDQMVNTLQKIMEHTDVLANKVYGMQKIITQDDSSISHLITEITSLFTFELNLYDIQLKLELLENNLSDFCMNKSQFKHIMFCLLKLCIDTVEKNGIPKAKLAIQAKILKKYTLNMTIKSNFPIEKDNLEKKLTYCRSLLFEDCVTIDTQFLSHGISISLSIFHKDSRYAI</sequence>
<keyword evidence="5" id="KW-1185">Reference proteome</keyword>
<dbReference type="AlphaFoldDB" id="A0A378ING2"/>
<dbReference type="Gene3D" id="1.10.287.130">
    <property type="match status" value="1"/>
</dbReference>
<dbReference type="Proteomes" id="UP000054854">
    <property type="component" value="Unassembled WGS sequence"/>
</dbReference>
<keyword evidence="4" id="KW-0808">Transferase</keyword>
<dbReference type="Proteomes" id="UP000255316">
    <property type="component" value="Unassembled WGS sequence"/>
</dbReference>
<dbReference type="STRING" id="28085.Lcin_0454"/>
<comment type="catalytic activity">
    <reaction evidence="1">
        <text>ATP + protein L-histidine = ADP + protein N-phospho-L-histidine.</text>
        <dbReference type="EC" id="2.7.13.3"/>
    </reaction>
</comment>